<feature type="domain" description="C2H2-type" evidence="12">
    <location>
        <begin position="360"/>
        <end position="387"/>
    </location>
</feature>
<dbReference type="PROSITE" id="PS50157">
    <property type="entry name" value="ZINC_FINGER_C2H2_2"/>
    <property type="match status" value="3"/>
</dbReference>
<evidence type="ECO:0000256" key="10">
    <source>
        <dbReference type="SAM" id="Coils"/>
    </source>
</evidence>
<evidence type="ECO:0000256" key="9">
    <source>
        <dbReference type="PROSITE-ProRule" id="PRU00042"/>
    </source>
</evidence>
<dbReference type="PANTHER" id="PTHR16515">
    <property type="entry name" value="PR DOMAIN ZINC FINGER PROTEIN"/>
    <property type="match status" value="1"/>
</dbReference>
<comment type="similarity">
    <text evidence="2">Belongs to the krueppel C2H2-type zinc-finger protein family.</text>
</comment>
<dbReference type="AlphaFoldDB" id="A0A1S3NF62"/>
<dbReference type="RefSeq" id="XP_014014078.1">
    <property type="nucleotide sequence ID" value="XM_014158603.2"/>
</dbReference>
<evidence type="ECO:0000256" key="2">
    <source>
        <dbReference type="ARBA" id="ARBA00006991"/>
    </source>
</evidence>
<dbReference type="GO" id="GO:0003677">
    <property type="term" value="F:DNA binding"/>
    <property type="evidence" value="ECO:0007669"/>
    <property type="project" value="UniProtKB-KW"/>
</dbReference>
<dbReference type="InterPro" id="IPR036236">
    <property type="entry name" value="Znf_C2H2_sf"/>
</dbReference>
<feature type="region of interest" description="Disordered" evidence="11">
    <location>
        <begin position="145"/>
        <end position="164"/>
    </location>
</feature>
<evidence type="ECO:0000313" key="14">
    <source>
        <dbReference type="RefSeq" id="XP_014014078.1"/>
    </source>
</evidence>
<evidence type="ECO:0000256" key="6">
    <source>
        <dbReference type="ARBA" id="ARBA00022833"/>
    </source>
</evidence>
<sequence length="415" mass="46820">MADGSLRKMSKIERLNARVAKLLTVAVHEVLEVVKETVSEYQENTARTQRENESLRKILQELQDKMKRENTGAVQTVTVQLELQNCKQELSLGEDTELFPSEEELTEILSPEPHDGLTSEKPFGVQTFGFPPISLKKKSRSFHSACGPRSLLTEERPETTTQSRELDLKSEIGHDTHVKEHHTLVTDTALSETLLSQMNSTHTVSNSLFPNDSPQASQPLLTFEEIKPEPEVEAYVTYSTPKHFYDCAGSSHILPQTQLNREPLQPNSGSYELVYFQPNQNCSGEPFALGNNAESALDRFEEQHNTLPFRKSFGGAGGLRILQRHLGSEKRYCCPLCGRCFSHAGDFKKHKRVHTGEKPYCCSVCGKRFSQSGYLKIHQRYHTGERPYGCTQCGKRFSHSSNFKKHQLTHLGSVP</sequence>
<dbReference type="Proteomes" id="UP001652741">
    <property type="component" value="Chromosome ssa19"/>
</dbReference>
<dbReference type="GO" id="GO:0008270">
    <property type="term" value="F:zinc ion binding"/>
    <property type="evidence" value="ECO:0007669"/>
    <property type="project" value="UniProtKB-KW"/>
</dbReference>
<comment type="subcellular location">
    <subcellularLocation>
        <location evidence="1">Nucleus</location>
    </subcellularLocation>
</comment>
<dbReference type="InterPro" id="IPR050331">
    <property type="entry name" value="Zinc_finger"/>
</dbReference>
<dbReference type="Gene3D" id="3.30.160.60">
    <property type="entry name" value="Classic Zinc Finger"/>
    <property type="match status" value="3"/>
</dbReference>
<dbReference type="PROSITE" id="PS00028">
    <property type="entry name" value="ZINC_FINGER_C2H2_1"/>
    <property type="match status" value="3"/>
</dbReference>
<evidence type="ECO:0000256" key="5">
    <source>
        <dbReference type="ARBA" id="ARBA00022771"/>
    </source>
</evidence>
<dbReference type="FunFam" id="3.30.160.60:FF:000557">
    <property type="entry name" value="zinc finger and SCAN domain-containing protein 29"/>
    <property type="match status" value="1"/>
</dbReference>
<dbReference type="PaxDb" id="8030-ENSSSAP00000097712"/>
<dbReference type="KEGG" id="sasa:106579074"/>
<accession>A0A1S3NF62</accession>
<keyword evidence="5 9" id="KW-0863">Zinc-finger</keyword>
<feature type="coiled-coil region" evidence="10">
    <location>
        <begin position="31"/>
        <end position="72"/>
    </location>
</feature>
<protein>
    <submittedName>
        <fullName evidence="14">Zinc finger protein 90 isoform X1</fullName>
    </submittedName>
</protein>
<keyword evidence="10" id="KW-0175">Coiled coil</keyword>
<dbReference type="GO" id="GO:0005634">
    <property type="term" value="C:nucleus"/>
    <property type="evidence" value="ECO:0007669"/>
    <property type="project" value="UniProtKB-SubCell"/>
</dbReference>
<organism evidence="13 14">
    <name type="scientific">Salmo salar</name>
    <name type="common">Atlantic salmon</name>
    <dbReference type="NCBI Taxonomy" id="8030"/>
    <lineage>
        <taxon>Eukaryota</taxon>
        <taxon>Metazoa</taxon>
        <taxon>Chordata</taxon>
        <taxon>Craniata</taxon>
        <taxon>Vertebrata</taxon>
        <taxon>Euteleostomi</taxon>
        <taxon>Actinopterygii</taxon>
        <taxon>Neopterygii</taxon>
        <taxon>Teleostei</taxon>
        <taxon>Protacanthopterygii</taxon>
        <taxon>Salmoniformes</taxon>
        <taxon>Salmonidae</taxon>
        <taxon>Salmoninae</taxon>
        <taxon>Salmo</taxon>
    </lineage>
</organism>
<gene>
    <name evidence="14" type="primary">LOC106579074</name>
</gene>
<dbReference type="OrthoDB" id="654211at2759"/>
<evidence type="ECO:0000256" key="7">
    <source>
        <dbReference type="ARBA" id="ARBA00023125"/>
    </source>
</evidence>
<dbReference type="Pfam" id="PF00096">
    <property type="entry name" value="zf-C2H2"/>
    <property type="match status" value="3"/>
</dbReference>
<keyword evidence="6" id="KW-0862">Zinc</keyword>
<proteinExistence type="inferred from homology"/>
<keyword evidence="13" id="KW-1185">Reference proteome</keyword>
<keyword evidence="7" id="KW-0238">DNA-binding</keyword>
<dbReference type="SUPFAM" id="SSF57667">
    <property type="entry name" value="beta-beta-alpha zinc fingers"/>
    <property type="match status" value="2"/>
</dbReference>
<keyword evidence="8" id="KW-0539">Nucleus</keyword>
<evidence type="ECO:0000256" key="11">
    <source>
        <dbReference type="SAM" id="MobiDB-lite"/>
    </source>
</evidence>
<evidence type="ECO:0000256" key="1">
    <source>
        <dbReference type="ARBA" id="ARBA00004123"/>
    </source>
</evidence>
<dbReference type="PANTHER" id="PTHR16515:SF66">
    <property type="entry name" value="C2H2-TYPE DOMAIN-CONTAINING PROTEIN"/>
    <property type="match status" value="1"/>
</dbReference>
<feature type="domain" description="C2H2-type" evidence="12">
    <location>
        <begin position="332"/>
        <end position="359"/>
    </location>
</feature>
<feature type="domain" description="C2H2-type" evidence="12">
    <location>
        <begin position="388"/>
        <end position="415"/>
    </location>
</feature>
<dbReference type="FunFam" id="3.30.160.60:FF:000446">
    <property type="entry name" value="Zinc finger protein"/>
    <property type="match status" value="1"/>
</dbReference>
<evidence type="ECO:0000256" key="8">
    <source>
        <dbReference type="ARBA" id="ARBA00023242"/>
    </source>
</evidence>
<evidence type="ECO:0000313" key="13">
    <source>
        <dbReference type="Proteomes" id="UP001652741"/>
    </source>
</evidence>
<keyword evidence="4" id="KW-0677">Repeat</keyword>
<dbReference type="FunFam" id="3.30.160.60:FF:001954">
    <property type="entry name" value="Zinc finger protein 787"/>
    <property type="match status" value="1"/>
</dbReference>
<keyword evidence="3" id="KW-0479">Metal-binding</keyword>
<evidence type="ECO:0000259" key="12">
    <source>
        <dbReference type="PROSITE" id="PS50157"/>
    </source>
</evidence>
<dbReference type="SMART" id="SM00355">
    <property type="entry name" value="ZnF_C2H2"/>
    <property type="match status" value="3"/>
</dbReference>
<reference evidence="14" key="1">
    <citation type="submission" date="2025-08" db="UniProtKB">
        <authorList>
            <consortium name="RefSeq"/>
        </authorList>
    </citation>
    <scope>IDENTIFICATION</scope>
</reference>
<dbReference type="GeneID" id="106579074"/>
<dbReference type="GO" id="GO:0010468">
    <property type="term" value="P:regulation of gene expression"/>
    <property type="evidence" value="ECO:0007669"/>
    <property type="project" value="TreeGrafter"/>
</dbReference>
<evidence type="ECO:0000256" key="3">
    <source>
        <dbReference type="ARBA" id="ARBA00022723"/>
    </source>
</evidence>
<evidence type="ECO:0000256" key="4">
    <source>
        <dbReference type="ARBA" id="ARBA00022737"/>
    </source>
</evidence>
<name>A0A1S3NF62_SALSA</name>
<feature type="compositionally biased region" description="Basic and acidic residues" evidence="11">
    <location>
        <begin position="152"/>
        <end position="164"/>
    </location>
</feature>
<dbReference type="InterPro" id="IPR013087">
    <property type="entry name" value="Znf_C2H2_type"/>
</dbReference>